<dbReference type="EMBL" id="CP165627">
    <property type="protein sequence ID" value="XDV01651.1"/>
    <property type="molecule type" value="Genomic_DNA"/>
</dbReference>
<dbReference type="InterPro" id="IPR017502">
    <property type="entry name" value="Sortase_SrtB_target"/>
</dbReference>
<name>A0AB39WI29_9FLAO</name>
<proteinExistence type="predicted"/>
<dbReference type="AlphaFoldDB" id="A0AB39WI29"/>
<sequence>MFAKLLIASFIFLIWRREQKEPYRTLKPIRLQIHL</sequence>
<accession>A0AB39WI29</accession>
<organism evidence="1">
    <name type="scientific">Flavobacterium sp. WC2429</name>
    <dbReference type="NCBI Taxonomy" id="3234140"/>
    <lineage>
        <taxon>Bacteria</taxon>
        <taxon>Pseudomonadati</taxon>
        <taxon>Bacteroidota</taxon>
        <taxon>Flavobacteriia</taxon>
        <taxon>Flavobacteriales</taxon>
        <taxon>Flavobacteriaceae</taxon>
        <taxon>Flavobacterium</taxon>
    </lineage>
</organism>
<gene>
    <name evidence="1" type="ORF">AB3G32_15140</name>
</gene>
<evidence type="ECO:0000313" key="1">
    <source>
        <dbReference type="EMBL" id="XDV01651.1"/>
    </source>
</evidence>
<dbReference type="NCBIfam" id="TIGR03063">
    <property type="entry name" value="srtB_target"/>
    <property type="match status" value="1"/>
</dbReference>
<dbReference type="RefSeq" id="WP_369765275.1">
    <property type="nucleotide sequence ID" value="NZ_CP165627.1"/>
</dbReference>
<protein>
    <submittedName>
        <fullName evidence="1">Sortase B protein-sorting domain-containing protein</fullName>
    </submittedName>
</protein>
<reference evidence="1" key="1">
    <citation type="submission" date="2024-07" db="EMBL/GenBank/DDBJ databases">
        <authorList>
            <person name="Biller S.J."/>
        </authorList>
    </citation>
    <scope>NUCLEOTIDE SEQUENCE</scope>
    <source>
        <strain evidence="1">WC2429</strain>
    </source>
</reference>